<evidence type="ECO:0000256" key="9">
    <source>
        <dbReference type="ARBA" id="ARBA00023002"/>
    </source>
</evidence>
<dbReference type="PANTHER" id="PTHR10578:SF82">
    <property type="entry name" value="CYTOCHROME B2, PUTATIVE (AFU_ORTHOLOGUE AFUA_1G07200)-RELATED"/>
    <property type="match status" value="1"/>
</dbReference>
<proteinExistence type="inferred from homology"/>
<gene>
    <name evidence="20" type="ORF">N7496_011824</name>
</gene>
<evidence type="ECO:0000256" key="10">
    <source>
        <dbReference type="ARBA" id="ARBA00023004"/>
    </source>
</evidence>
<dbReference type="SMART" id="SM01117">
    <property type="entry name" value="Cyt-b5"/>
    <property type="match status" value="1"/>
</dbReference>
<reference evidence="20" key="2">
    <citation type="journal article" date="2023" name="IMA Fungus">
        <title>Comparative genomic study of the Penicillium genus elucidates a diverse pangenome and 15 lateral gene transfer events.</title>
        <authorList>
            <person name="Petersen C."/>
            <person name="Sorensen T."/>
            <person name="Nielsen M.R."/>
            <person name="Sondergaard T.E."/>
            <person name="Sorensen J.L."/>
            <person name="Fitzpatrick D.A."/>
            <person name="Frisvad J.C."/>
            <person name="Nielsen K.L."/>
        </authorList>
    </citation>
    <scope>NUCLEOTIDE SEQUENCE</scope>
    <source>
        <strain evidence="20">IBT 29864</strain>
    </source>
</reference>
<dbReference type="InterPro" id="IPR036400">
    <property type="entry name" value="Cyt_B5-like_heme/steroid_sf"/>
</dbReference>
<dbReference type="InterPro" id="IPR001199">
    <property type="entry name" value="Cyt_B5-like_heme/steroid-bd"/>
</dbReference>
<dbReference type="PROSITE" id="PS00191">
    <property type="entry name" value="CYTOCHROME_B5_1"/>
    <property type="match status" value="1"/>
</dbReference>
<comment type="similarity">
    <text evidence="13">In the C-terminal section; belongs to the FMN-dependent alpha-hydroxy acid dehydrogenase family.</text>
</comment>
<evidence type="ECO:0000256" key="13">
    <source>
        <dbReference type="ARBA" id="ARBA00061137"/>
    </source>
</evidence>
<evidence type="ECO:0000256" key="14">
    <source>
        <dbReference type="ARBA" id="ARBA00061589"/>
    </source>
</evidence>
<comment type="cofactor">
    <cofactor evidence="2">
        <name>heme b</name>
        <dbReference type="ChEBI" id="CHEBI:60344"/>
    </cofactor>
</comment>
<evidence type="ECO:0000259" key="19">
    <source>
        <dbReference type="PROSITE" id="PS51349"/>
    </source>
</evidence>
<comment type="caution">
    <text evidence="20">The sequence shown here is derived from an EMBL/GenBank/DDBJ whole genome shotgun (WGS) entry which is preliminary data.</text>
</comment>
<evidence type="ECO:0000256" key="2">
    <source>
        <dbReference type="ARBA" id="ARBA00001970"/>
    </source>
</evidence>
<evidence type="ECO:0000256" key="7">
    <source>
        <dbReference type="ARBA" id="ARBA00022643"/>
    </source>
</evidence>
<evidence type="ECO:0000256" key="15">
    <source>
        <dbReference type="ARBA" id="ARBA00066458"/>
    </source>
</evidence>
<dbReference type="InterPro" id="IPR013785">
    <property type="entry name" value="Aldolase_TIM"/>
</dbReference>
<keyword evidence="7" id="KW-0288">FMN</keyword>
<dbReference type="Gene3D" id="3.20.20.70">
    <property type="entry name" value="Aldolase class I"/>
    <property type="match status" value="1"/>
</dbReference>
<dbReference type="Pfam" id="PF00173">
    <property type="entry name" value="Cyt-b5"/>
    <property type="match status" value="1"/>
</dbReference>
<dbReference type="OrthoDB" id="1925334at2759"/>
<feature type="domain" description="FMN hydroxy acid dehydrogenase" evidence="19">
    <location>
        <begin position="100"/>
        <end position="461"/>
    </location>
</feature>
<comment type="subunit">
    <text evidence="4">Homotetramer.</text>
</comment>
<dbReference type="FunFam" id="3.10.120.10:FF:000012">
    <property type="entry name" value="Mitochondrial cytochrome b2, putative"/>
    <property type="match status" value="1"/>
</dbReference>
<dbReference type="PRINTS" id="PR00363">
    <property type="entry name" value="CYTOCHROMEB5"/>
</dbReference>
<comment type="subcellular location">
    <subcellularLocation>
        <location evidence="3">Mitochondrion intermembrane space</location>
    </subcellularLocation>
</comment>
<evidence type="ECO:0000256" key="5">
    <source>
        <dbReference type="ARBA" id="ARBA00022617"/>
    </source>
</evidence>
<comment type="catalytic activity">
    <reaction evidence="12">
        <text>(S)-lactate + 2 Fe(III)-[cytochrome c] = 2 Fe(II)-[cytochrome c] + pyruvate + 2 H(+)</text>
        <dbReference type="Rhea" id="RHEA:19909"/>
        <dbReference type="Rhea" id="RHEA-COMP:10350"/>
        <dbReference type="Rhea" id="RHEA-COMP:14399"/>
        <dbReference type="ChEBI" id="CHEBI:15361"/>
        <dbReference type="ChEBI" id="CHEBI:15378"/>
        <dbReference type="ChEBI" id="CHEBI:16651"/>
        <dbReference type="ChEBI" id="CHEBI:29033"/>
        <dbReference type="ChEBI" id="CHEBI:29034"/>
        <dbReference type="EC" id="1.1.2.3"/>
    </reaction>
    <physiologicalReaction direction="left-to-right" evidence="12">
        <dbReference type="Rhea" id="RHEA:19910"/>
    </physiologicalReaction>
</comment>
<evidence type="ECO:0000256" key="1">
    <source>
        <dbReference type="ARBA" id="ARBA00001917"/>
    </source>
</evidence>
<evidence type="ECO:0000313" key="20">
    <source>
        <dbReference type="EMBL" id="KAJ5359411.1"/>
    </source>
</evidence>
<keyword evidence="10 17" id="KW-0408">Iron</keyword>
<evidence type="ECO:0000256" key="3">
    <source>
        <dbReference type="ARBA" id="ARBA00004569"/>
    </source>
</evidence>
<dbReference type="SUPFAM" id="SSF51395">
    <property type="entry name" value="FMN-linked oxidoreductases"/>
    <property type="match status" value="1"/>
</dbReference>
<sequence>MGKVFDAAEVAKHNTSKSCWVVLYGKVYDVTDFVSEHPGGANVILKLAGKDATEEYDPVHPSGTLEENLKPETFLGTIDPATIIKSEPQPGASGKTEEYPPVQSLLNMDEIEELATKKVSKKAWAYYYSAADDKITKRFNTEAFRSILLRPRVFIDCTECSLETKLLGNQVSMPIYVSPAAQARLGHPSGEAGIAEACGSFGALQIISNSASMTPEQIVANAAPGQAFGWQLYVQDDRNKSVKMIARVNKLSAIKFLVLTLDTPVMGKREDDQRSGNVINEITEIEAPEGSKEALEKQVFAGMDPSLTWTETLAWLEKQTSLPIVLKGIQTHEDAYIAGLHQSRVKGIILSNHGGRSLDTSPPAVHTLLEMRKYCPEVFDKVEVWIDGGVRRGTDVVKALCLGAKGVGIGRPPLWGLAAGGVDGVKRTLQILADETKTCMRLLGVQRLDQLGMQHINTRLLEQQVYDGPSNLAGYRVQYSSKL</sequence>
<dbReference type="PROSITE" id="PS50255">
    <property type="entry name" value="CYTOCHROME_B5_2"/>
    <property type="match status" value="1"/>
</dbReference>
<dbReference type="EC" id="1.1.2.3" evidence="15"/>
<evidence type="ECO:0000259" key="18">
    <source>
        <dbReference type="PROSITE" id="PS50255"/>
    </source>
</evidence>
<dbReference type="Pfam" id="PF01070">
    <property type="entry name" value="FMN_dh"/>
    <property type="match status" value="1"/>
</dbReference>
<accession>A0A9W9UYE8</accession>
<dbReference type="InterPro" id="IPR000262">
    <property type="entry name" value="FMN-dep_DH"/>
</dbReference>
<name>A0A9W9UYE8_9EURO</name>
<evidence type="ECO:0000256" key="11">
    <source>
        <dbReference type="ARBA" id="ARBA00023128"/>
    </source>
</evidence>
<feature type="domain" description="Cytochrome b5 heme-binding" evidence="18">
    <location>
        <begin position="2"/>
        <end position="79"/>
    </location>
</feature>
<keyword evidence="21" id="KW-1185">Reference proteome</keyword>
<dbReference type="InterPro" id="IPR037396">
    <property type="entry name" value="FMN_HAD"/>
</dbReference>
<keyword evidence="9" id="KW-0560">Oxidoreductase</keyword>
<dbReference type="AlphaFoldDB" id="A0A9W9UYE8"/>
<dbReference type="Proteomes" id="UP001147782">
    <property type="component" value="Unassembled WGS sequence"/>
</dbReference>
<evidence type="ECO:0000313" key="21">
    <source>
        <dbReference type="Proteomes" id="UP001147782"/>
    </source>
</evidence>
<keyword evidence="6" id="KW-0285">Flavoprotein</keyword>
<evidence type="ECO:0000256" key="4">
    <source>
        <dbReference type="ARBA" id="ARBA00011881"/>
    </source>
</evidence>
<dbReference type="GO" id="GO:0020037">
    <property type="term" value="F:heme binding"/>
    <property type="evidence" value="ECO:0007669"/>
    <property type="project" value="UniProtKB-UniRule"/>
</dbReference>
<dbReference type="CDD" id="cd02922">
    <property type="entry name" value="FCB2_FMN"/>
    <property type="match status" value="1"/>
</dbReference>
<comment type="similarity">
    <text evidence="14">In the N-terminal section; belongs to the cytochrome b5 family.</text>
</comment>
<keyword evidence="8 17" id="KW-0479">Metal-binding</keyword>
<dbReference type="RefSeq" id="XP_056550697.1">
    <property type="nucleotide sequence ID" value="XM_056704737.1"/>
</dbReference>
<evidence type="ECO:0000256" key="17">
    <source>
        <dbReference type="RuleBase" id="RU362121"/>
    </source>
</evidence>
<keyword evidence="11" id="KW-0496">Mitochondrion</keyword>
<dbReference type="PROSITE" id="PS51349">
    <property type="entry name" value="FMN_HYDROXY_ACID_DH_2"/>
    <property type="match status" value="1"/>
</dbReference>
<dbReference type="Gene3D" id="3.10.120.10">
    <property type="entry name" value="Cytochrome b5-like heme/steroid binding domain"/>
    <property type="match status" value="1"/>
</dbReference>
<comment type="similarity">
    <text evidence="17">Belongs to the cytochrome b5 family.</text>
</comment>
<dbReference type="GO" id="GO:0046872">
    <property type="term" value="F:metal ion binding"/>
    <property type="evidence" value="ECO:0007669"/>
    <property type="project" value="UniProtKB-UniRule"/>
</dbReference>
<comment type="cofactor">
    <cofactor evidence="1">
        <name>FMN</name>
        <dbReference type="ChEBI" id="CHEBI:58210"/>
    </cofactor>
</comment>
<dbReference type="EMBL" id="JAPZBS010000009">
    <property type="protein sequence ID" value="KAJ5359411.1"/>
    <property type="molecule type" value="Genomic_DNA"/>
</dbReference>
<dbReference type="GO" id="GO:0005758">
    <property type="term" value="C:mitochondrial intermembrane space"/>
    <property type="evidence" value="ECO:0007669"/>
    <property type="project" value="UniProtKB-SubCell"/>
</dbReference>
<evidence type="ECO:0000256" key="8">
    <source>
        <dbReference type="ARBA" id="ARBA00022723"/>
    </source>
</evidence>
<dbReference type="GO" id="GO:0004460">
    <property type="term" value="F:L-lactate dehydrogenase (cytochrome) activity"/>
    <property type="evidence" value="ECO:0007669"/>
    <property type="project" value="UniProtKB-EC"/>
</dbReference>
<protein>
    <recommendedName>
        <fullName evidence="16">L-lactate dehydrogenase (cytochrome)</fullName>
        <ecNumber evidence="15">1.1.2.3</ecNumber>
    </recommendedName>
</protein>
<dbReference type="PANTHER" id="PTHR10578">
    <property type="entry name" value="S -2-HYDROXY-ACID OXIDASE-RELATED"/>
    <property type="match status" value="1"/>
</dbReference>
<dbReference type="InterPro" id="IPR037458">
    <property type="entry name" value="L-MDH/L-LDH_FMN-bd"/>
</dbReference>
<dbReference type="GeneID" id="81443916"/>
<dbReference type="SUPFAM" id="SSF55856">
    <property type="entry name" value="Cytochrome b5-like heme/steroid binding domain"/>
    <property type="match status" value="1"/>
</dbReference>
<dbReference type="FunFam" id="3.20.20.70:FF:000062">
    <property type="entry name" value="Cytochrome b2, mitochondrial, putative"/>
    <property type="match status" value="1"/>
</dbReference>
<evidence type="ECO:0000256" key="16">
    <source>
        <dbReference type="ARBA" id="ARBA00068515"/>
    </source>
</evidence>
<dbReference type="InterPro" id="IPR018506">
    <property type="entry name" value="Cyt_B5_heme-BS"/>
</dbReference>
<keyword evidence="5 17" id="KW-0349">Heme</keyword>
<organism evidence="20 21">
    <name type="scientific">Penicillium cataractarum</name>
    <dbReference type="NCBI Taxonomy" id="2100454"/>
    <lineage>
        <taxon>Eukaryota</taxon>
        <taxon>Fungi</taxon>
        <taxon>Dikarya</taxon>
        <taxon>Ascomycota</taxon>
        <taxon>Pezizomycotina</taxon>
        <taxon>Eurotiomycetes</taxon>
        <taxon>Eurotiomycetidae</taxon>
        <taxon>Eurotiales</taxon>
        <taxon>Aspergillaceae</taxon>
        <taxon>Penicillium</taxon>
    </lineage>
</organism>
<evidence type="ECO:0000256" key="6">
    <source>
        <dbReference type="ARBA" id="ARBA00022630"/>
    </source>
</evidence>
<evidence type="ECO:0000256" key="12">
    <source>
        <dbReference type="ARBA" id="ARBA00052399"/>
    </source>
</evidence>
<reference evidence="20" key="1">
    <citation type="submission" date="2022-11" db="EMBL/GenBank/DDBJ databases">
        <authorList>
            <person name="Petersen C."/>
        </authorList>
    </citation>
    <scope>NUCLEOTIDE SEQUENCE</scope>
    <source>
        <strain evidence="20">IBT 29864</strain>
    </source>
</reference>